<dbReference type="Pfam" id="PF00581">
    <property type="entry name" value="Rhodanese"/>
    <property type="match status" value="2"/>
</dbReference>
<keyword evidence="1" id="KW-0808">Transferase</keyword>
<dbReference type="CDD" id="cd01449">
    <property type="entry name" value="TST_Repeat_2"/>
    <property type="match status" value="1"/>
</dbReference>
<gene>
    <name evidence="4" type="ORF">GCM10023094_37770</name>
</gene>
<keyword evidence="5" id="KW-1185">Reference proteome</keyword>
<dbReference type="InterPro" id="IPR001763">
    <property type="entry name" value="Rhodanese-like_dom"/>
</dbReference>
<organism evidence="4 5">
    <name type="scientific">Rhodococcus olei</name>
    <dbReference type="NCBI Taxonomy" id="2161675"/>
    <lineage>
        <taxon>Bacteria</taxon>
        <taxon>Bacillati</taxon>
        <taxon>Actinomycetota</taxon>
        <taxon>Actinomycetes</taxon>
        <taxon>Mycobacteriales</taxon>
        <taxon>Nocardiaceae</taxon>
        <taxon>Rhodococcus</taxon>
    </lineage>
</organism>
<dbReference type="PANTHER" id="PTHR11364">
    <property type="entry name" value="THIOSULFATE SULFERTANSFERASE"/>
    <property type="match status" value="1"/>
</dbReference>
<dbReference type="PANTHER" id="PTHR11364:SF27">
    <property type="entry name" value="SULFURTRANSFERASE"/>
    <property type="match status" value="1"/>
</dbReference>
<evidence type="ECO:0000256" key="2">
    <source>
        <dbReference type="ARBA" id="ARBA00022737"/>
    </source>
</evidence>
<name>A0ABP8PCR4_9NOCA</name>
<dbReference type="CDD" id="cd01448">
    <property type="entry name" value="TST_Repeat_1"/>
    <property type="match status" value="1"/>
</dbReference>
<evidence type="ECO:0000313" key="4">
    <source>
        <dbReference type="EMBL" id="GAA4484479.1"/>
    </source>
</evidence>
<dbReference type="PROSITE" id="PS50206">
    <property type="entry name" value="RHODANESE_3"/>
    <property type="match status" value="2"/>
</dbReference>
<dbReference type="Gene3D" id="3.40.250.10">
    <property type="entry name" value="Rhodanese-like domain"/>
    <property type="match status" value="2"/>
</dbReference>
<dbReference type="SUPFAM" id="SSF52821">
    <property type="entry name" value="Rhodanese/Cell cycle control phosphatase"/>
    <property type="match status" value="2"/>
</dbReference>
<dbReference type="InterPro" id="IPR045078">
    <property type="entry name" value="TST/MPST-like"/>
</dbReference>
<dbReference type="Proteomes" id="UP001501183">
    <property type="component" value="Unassembled WGS sequence"/>
</dbReference>
<dbReference type="SMART" id="SM00450">
    <property type="entry name" value="RHOD"/>
    <property type="match status" value="2"/>
</dbReference>
<evidence type="ECO:0000256" key="1">
    <source>
        <dbReference type="ARBA" id="ARBA00022679"/>
    </source>
</evidence>
<feature type="domain" description="Rhodanese" evidence="3">
    <location>
        <begin position="188"/>
        <end position="287"/>
    </location>
</feature>
<dbReference type="RefSeq" id="WP_345348490.1">
    <property type="nucleotide sequence ID" value="NZ_BAABFB010000059.1"/>
</dbReference>
<accession>A0ABP8PCR4</accession>
<dbReference type="EMBL" id="BAABFB010000059">
    <property type="protein sequence ID" value="GAA4484479.1"/>
    <property type="molecule type" value="Genomic_DNA"/>
</dbReference>
<dbReference type="InterPro" id="IPR036873">
    <property type="entry name" value="Rhodanese-like_dom_sf"/>
</dbReference>
<protein>
    <submittedName>
        <fullName evidence="4">Sulfurtransferase</fullName>
    </submittedName>
</protein>
<keyword evidence="2" id="KW-0677">Repeat</keyword>
<comment type="caution">
    <text evidence="4">The sequence shown here is derived from an EMBL/GenBank/DDBJ whole genome shotgun (WGS) entry which is preliminary data.</text>
</comment>
<feature type="domain" description="Rhodanese" evidence="3">
    <location>
        <begin position="45"/>
        <end position="142"/>
    </location>
</feature>
<evidence type="ECO:0000259" key="3">
    <source>
        <dbReference type="PROSITE" id="PS50206"/>
    </source>
</evidence>
<reference evidence="5" key="1">
    <citation type="journal article" date="2019" name="Int. J. Syst. Evol. Microbiol.">
        <title>The Global Catalogue of Microorganisms (GCM) 10K type strain sequencing project: providing services to taxonomists for standard genome sequencing and annotation.</title>
        <authorList>
            <consortium name="The Broad Institute Genomics Platform"/>
            <consortium name="The Broad Institute Genome Sequencing Center for Infectious Disease"/>
            <person name="Wu L."/>
            <person name="Ma J."/>
        </authorList>
    </citation>
    <scope>NUCLEOTIDE SEQUENCE [LARGE SCALE GENOMIC DNA]</scope>
    <source>
        <strain evidence="5">JCM 32206</strain>
    </source>
</reference>
<proteinExistence type="predicted"/>
<sequence length="293" mass="31346">MSTVPLLVDADWLVAHRSDRNIRIYDVSISHGKTEAGEPFTTSGREAYEAERIPGAAHADVFGDLADTQSPYAFTSLDHDTFAQRAGALGIGPDTHVVLYDQGGNLWATRLWWNLRLEGFDRVSVLDGGLGAWKAAGHEIEQGGSNTYPAAAFSGERRPELLATKESILAGIGNPAGVLVNSLEPQTFRGEVDTYGYGRPGRIPDSVNVFFGDLVTEDGRVGGLELVRPLFAEAGALDADKSVVTYCGGGIAATFLAFQLARLGREDVAVYDGSMNEWVSDESLPLEVGEPTA</sequence>
<evidence type="ECO:0000313" key="5">
    <source>
        <dbReference type="Proteomes" id="UP001501183"/>
    </source>
</evidence>